<dbReference type="GO" id="GO:0004674">
    <property type="term" value="F:protein serine/threonine kinase activity"/>
    <property type="evidence" value="ECO:0007669"/>
    <property type="project" value="UniProtKB-UniRule"/>
</dbReference>
<dbReference type="Pfam" id="PF01636">
    <property type="entry name" value="APH"/>
    <property type="match status" value="1"/>
</dbReference>
<dbReference type="AlphaFoldDB" id="A0A2A5CBJ3"/>
<dbReference type="GO" id="GO:0106310">
    <property type="term" value="F:protein serine kinase activity"/>
    <property type="evidence" value="ECO:0007669"/>
    <property type="project" value="RHEA"/>
</dbReference>
<evidence type="ECO:0000256" key="5">
    <source>
        <dbReference type="ARBA" id="ARBA00022723"/>
    </source>
</evidence>
<dbReference type="PANTHER" id="PTHR39573:SF1">
    <property type="entry name" value="STRESS RESPONSE KINASE A"/>
    <property type="match status" value="1"/>
</dbReference>
<feature type="active site" evidence="11">
    <location>
        <position position="222"/>
    </location>
</feature>
<keyword evidence="8 11" id="KW-0067">ATP-binding</keyword>
<evidence type="ECO:0000256" key="7">
    <source>
        <dbReference type="ARBA" id="ARBA00022777"/>
    </source>
</evidence>
<dbReference type="Proteomes" id="UP000228987">
    <property type="component" value="Unassembled WGS sequence"/>
</dbReference>
<dbReference type="InterPro" id="IPR011009">
    <property type="entry name" value="Kinase-like_dom_sf"/>
</dbReference>
<comment type="function">
    <text evidence="11">A protein kinase that phosphorylates Ser and Thr residues. Probably acts to suppress the effects of stress linked to accumulation of reactive oxygen species. Probably involved in the extracytoplasmic stress response.</text>
</comment>
<dbReference type="GO" id="GO:0005524">
    <property type="term" value="F:ATP binding"/>
    <property type="evidence" value="ECO:0007669"/>
    <property type="project" value="UniProtKB-UniRule"/>
</dbReference>
<dbReference type="PANTHER" id="PTHR39573">
    <property type="entry name" value="STRESS RESPONSE KINASE A"/>
    <property type="match status" value="1"/>
</dbReference>
<reference evidence="14" key="1">
    <citation type="submission" date="2017-08" db="EMBL/GenBank/DDBJ databases">
        <title>A dynamic microbial community with high functional redundancy inhabits the cold, oxic subseafloor aquifer.</title>
        <authorList>
            <person name="Tully B.J."/>
            <person name="Wheat C.G."/>
            <person name="Glazer B.T."/>
            <person name="Huber J.A."/>
        </authorList>
    </citation>
    <scope>NUCLEOTIDE SEQUENCE [LARGE SCALE GENOMIC DNA]</scope>
</reference>
<dbReference type="InterPro" id="IPR032882">
    <property type="entry name" value="SrkA/RdoA"/>
</dbReference>
<comment type="catalytic activity">
    <reaction evidence="11">
        <text>L-seryl-[protein] + ATP = O-phospho-L-seryl-[protein] + ADP + H(+)</text>
        <dbReference type="Rhea" id="RHEA:17989"/>
        <dbReference type="Rhea" id="RHEA-COMP:9863"/>
        <dbReference type="Rhea" id="RHEA-COMP:11604"/>
        <dbReference type="ChEBI" id="CHEBI:15378"/>
        <dbReference type="ChEBI" id="CHEBI:29999"/>
        <dbReference type="ChEBI" id="CHEBI:30616"/>
        <dbReference type="ChEBI" id="CHEBI:83421"/>
        <dbReference type="ChEBI" id="CHEBI:456216"/>
        <dbReference type="EC" id="2.7.11.1"/>
    </reaction>
</comment>
<dbReference type="EMBL" id="NVWI01000007">
    <property type="protein sequence ID" value="PCJ40925.1"/>
    <property type="molecule type" value="Genomic_DNA"/>
</dbReference>
<feature type="domain" description="Aminoglycoside phosphotransferase" evidence="12">
    <location>
        <begin position="36"/>
        <end position="268"/>
    </location>
</feature>
<feature type="binding site" evidence="11">
    <location>
        <position position="210"/>
    </location>
    <ligand>
        <name>Mg(2+)</name>
        <dbReference type="ChEBI" id="CHEBI:18420"/>
    </ligand>
</feature>
<keyword evidence="2 11" id="KW-0723">Serine/threonine-protein kinase</keyword>
<keyword evidence="5 11" id="KW-0479">Metal-binding</keyword>
<evidence type="ECO:0000313" key="14">
    <source>
        <dbReference type="Proteomes" id="UP000228987"/>
    </source>
</evidence>
<feature type="site" description="ATP" evidence="11">
    <location>
        <position position="37"/>
    </location>
</feature>
<dbReference type="Gene3D" id="1.20.1270.170">
    <property type="match status" value="1"/>
</dbReference>
<dbReference type="SUPFAM" id="SSF56112">
    <property type="entry name" value="Protein kinase-like (PK-like)"/>
    <property type="match status" value="1"/>
</dbReference>
<keyword evidence="9 11" id="KW-0460">Magnesium</keyword>
<dbReference type="Gene3D" id="1.10.510.10">
    <property type="entry name" value="Transferase(Phosphotransferase) domain 1"/>
    <property type="match status" value="1"/>
</dbReference>
<evidence type="ECO:0000256" key="1">
    <source>
        <dbReference type="ARBA" id="ARBA00022490"/>
    </source>
</evidence>
<keyword evidence="4 11" id="KW-0808">Transferase</keyword>
<name>A0A2A5CBJ3_9GAMM</name>
<evidence type="ECO:0000256" key="10">
    <source>
        <dbReference type="ARBA" id="ARBA00023016"/>
    </source>
</evidence>
<proteinExistence type="inferred from homology"/>
<evidence type="ECO:0000256" key="8">
    <source>
        <dbReference type="ARBA" id="ARBA00022840"/>
    </source>
</evidence>
<gene>
    <name evidence="11" type="primary">srkA</name>
    <name evidence="13" type="ORF">COA71_10015</name>
</gene>
<evidence type="ECO:0000256" key="2">
    <source>
        <dbReference type="ARBA" id="ARBA00022527"/>
    </source>
</evidence>
<keyword evidence="1 11" id="KW-0963">Cytoplasm</keyword>
<comment type="cofactor">
    <cofactor evidence="11">
        <name>Mg(2+)</name>
        <dbReference type="ChEBI" id="CHEBI:18420"/>
    </cofactor>
</comment>
<keyword evidence="6 11" id="KW-0547">Nucleotide-binding</keyword>
<protein>
    <recommendedName>
        <fullName evidence="11">Stress response kinase A</fullName>
        <ecNumber evidence="11">2.7.11.1</ecNumber>
    </recommendedName>
    <alternativeName>
        <fullName evidence="11">Serine/threonine-protein kinase SrkA</fullName>
    </alternativeName>
</protein>
<dbReference type="EC" id="2.7.11.1" evidence="11"/>
<dbReference type="Gene3D" id="3.30.200.70">
    <property type="match status" value="1"/>
</dbReference>
<comment type="caution">
    <text evidence="13">The sequence shown here is derived from an EMBL/GenBank/DDBJ whole genome shotgun (WGS) entry which is preliminary data.</text>
</comment>
<evidence type="ECO:0000256" key="9">
    <source>
        <dbReference type="ARBA" id="ARBA00022842"/>
    </source>
</evidence>
<keyword evidence="10 11" id="KW-0346">Stress response</keyword>
<dbReference type="NCBIfam" id="NF008738">
    <property type="entry name" value="PRK11768.1"/>
    <property type="match status" value="1"/>
</dbReference>
<accession>A0A2A5CBJ3</accession>
<feature type="active site" description="Proton acceptor" evidence="11">
    <location>
        <position position="205"/>
    </location>
</feature>
<evidence type="ECO:0000256" key="6">
    <source>
        <dbReference type="ARBA" id="ARBA00022741"/>
    </source>
</evidence>
<dbReference type="GO" id="GO:0000287">
    <property type="term" value="F:magnesium ion binding"/>
    <property type="evidence" value="ECO:0007669"/>
    <property type="project" value="UniProtKB-UniRule"/>
</dbReference>
<dbReference type="HAMAP" id="MF_01497">
    <property type="entry name" value="SrkA_kinase"/>
    <property type="match status" value="1"/>
</dbReference>
<dbReference type="GO" id="GO:0005737">
    <property type="term" value="C:cytoplasm"/>
    <property type="evidence" value="ECO:0007669"/>
    <property type="project" value="UniProtKB-SubCell"/>
</dbReference>
<keyword evidence="7 11" id="KW-0418">Kinase</keyword>
<evidence type="ECO:0000259" key="12">
    <source>
        <dbReference type="Pfam" id="PF01636"/>
    </source>
</evidence>
<comment type="subcellular location">
    <subcellularLocation>
        <location evidence="11">Cytoplasm</location>
    </subcellularLocation>
</comment>
<evidence type="ECO:0000313" key="13">
    <source>
        <dbReference type="EMBL" id="PCJ40925.1"/>
    </source>
</evidence>
<keyword evidence="3 11" id="KW-0597">Phosphoprotein</keyword>
<evidence type="ECO:0000256" key="11">
    <source>
        <dbReference type="HAMAP-Rule" id="MF_01497"/>
    </source>
</evidence>
<dbReference type="InterPro" id="IPR002575">
    <property type="entry name" value="Aminoglycoside_PTrfase"/>
</dbReference>
<comment type="subunit">
    <text evidence="11">Monomer.</text>
</comment>
<sequence>MENESAHPFARLSPDMVIDAVESSGLISDARILALNSYENRVYQVGIEESEPIIVKFYRPMRWTTAQIMEEHDFSLELAELEIPLVPPVKNAEGETLLEFKGFRFAIFERKGGYPPEFDNLDNLLVMGRFLGRMHQVGAMHDFQTRNTLSIELFAEKSVSFLLQHDFLPASLLPAYESLAKDLIDRMQMISKDSVQPKLIRLHGDCHIGNVLWRDNTPHFVDLDDCMMGPAIQDLWMLLSGNREQRLQQLAEIVDGYNEFYHFNPSELALIETYRTLRLMHYSAWLARRWDDPAFPKSFPWFNTENYWAGHILELREQLAALDEAPLVIY</sequence>
<organism evidence="13 14">
    <name type="scientific">SAR86 cluster bacterium</name>
    <dbReference type="NCBI Taxonomy" id="2030880"/>
    <lineage>
        <taxon>Bacteria</taxon>
        <taxon>Pseudomonadati</taxon>
        <taxon>Pseudomonadota</taxon>
        <taxon>Gammaproteobacteria</taxon>
        <taxon>SAR86 cluster</taxon>
    </lineage>
</organism>
<comment type="similarity">
    <text evidence="11">Belongs to the SrkA/RdoA protein kinase family.</text>
</comment>
<evidence type="ECO:0000256" key="4">
    <source>
        <dbReference type="ARBA" id="ARBA00022679"/>
    </source>
</evidence>
<feature type="binding site" evidence="11">
    <location>
        <position position="222"/>
    </location>
    <ligand>
        <name>Mg(2+)</name>
        <dbReference type="ChEBI" id="CHEBI:18420"/>
    </ligand>
</feature>
<evidence type="ECO:0000256" key="3">
    <source>
        <dbReference type="ARBA" id="ARBA00022553"/>
    </source>
</evidence>
<comment type="catalytic activity">
    <reaction evidence="11">
        <text>L-threonyl-[protein] + ATP = O-phospho-L-threonyl-[protein] + ADP + H(+)</text>
        <dbReference type="Rhea" id="RHEA:46608"/>
        <dbReference type="Rhea" id="RHEA-COMP:11060"/>
        <dbReference type="Rhea" id="RHEA-COMP:11605"/>
        <dbReference type="ChEBI" id="CHEBI:15378"/>
        <dbReference type="ChEBI" id="CHEBI:30013"/>
        <dbReference type="ChEBI" id="CHEBI:30616"/>
        <dbReference type="ChEBI" id="CHEBI:61977"/>
        <dbReference type="ChEBI" id="CHEBI:456216"/>
        <dbReference type="EC" id="2.7.11.1"/>
    </reaction>
</comment>